<evidence type="ECO:0000256" key="1">
    <source>
        <dbReference type="PROSITE-ProRule" id="PRU00182"/>
    </source>
</evidence>
<dbReference type="SUPFAM" id="SSF55174">
    <property type="entry name" value="Alpha-L RNA-binding motif"/>
    <property type="match status" value="1"/>
</dbReference>
<dbReference type="InterPro" id="IPR036986">
    <property type="entry name" value="S4_RNA-bd_sf"/>
</dbReference>
<dbReference type="Gene3D" id="3.10.290.10">
    <property type="entry name" value="RNA-binding S4 domain"/>
    <property type="match status" value="1"/>
</dbReference>
<reference evidence="3 4" key="1">
    <citation type="journal article" date="2016" name="Front. Microbiol.">
        <title>Comprehensive Phylogenetic Analysis of Bovine Non-aureus Staphylococci Species Based on Whole-Genome Sequencing.</title>
        <authorList>
            <person name="Naushad S."/>
            <person name="Barkema H.W."/>
            <person name="Luby C."/>
            <person name="Condas L.A."/>
            <person name="Nobrega D.B."/>
            <person name="Carson D.A."/>
            <person name="De Buck J."/>
        </authorList>
    </citation>
    <scope>NUCLEOTIDE SEQUENCE [LARGE SCALE GENOMIC DNA]</scope>
    <source>
        <strain evidence="3 4">SNUC 4781</strain>
    </source>
</reference>
<dbReference type="RefSeq" id="WP_119485966.1">
    <property type="nucleotide sequence ID" value="NZ_QYJN01000005.1"/>
</dbReference>
<dbReference type="InterPro" id="IPR040591">
    <property type="entry name" value="RqcP2_RBD"/>
</dbReference>
<dbReference type="Proteomes" id="UP000265541">
    <property type="component" value="Unassembled WGS sequence"/>
</dbReference>
<dbReference type="Gene3D" id="3.30.1370.160">
    <property type="match status" value="1"/>
</dbReference>
<comment type="caution">
    <text evidence="3">The sequence shown here is derived from an EMBL/GenBank/DDBJ whole genome shotgun (WGS) entry which is preliminary data.</text>
</comment>
<dbReference type="Pfam" id="PF17774">
    <property type="entry name" value="YlmH_RBD"/>
    <property type="match status" value="1"/>
</dbReference>
<protein>
    <submittedName>
        <fullName evidence="3">RNA-binding protein</fullName>
    </submittedName>
</protein>
<dbReference type="PROSITE" id="PS50889">
    <property type="entry name" value="S4"/>
    <property type="match status" value="1"/>
</dbReference>
<dbReference type="CDD" id="cd00165">
    <property type="entry name" value="S4"/>
    <property type="match status" value="1"/>
</dbReference>
<dbReference type="Pfam" id="PF01479">
    <property type="entry name" value="S4"/>
    <property type="match status" value="1"/>
</dbReference>
<dbReference type="Gene3D" id="3.30.70.330">
    <property type="match status" value="1"/>
</dbReference>
<evidence type="ECO:0000313" key="4">
    <source>
        <dbReference type="Proteomes" id="UP000265541"/>
    </source>
</evidence>
<dbReference type="EMBL" id="QYJN01000005">
    <property type="protein sequence ID" value="RIP33646.1"/>
    <property type="molecule type" value="Genomic_DNA"/>
</dbReference>
<dbReference type="GO" id="GO:0003723">
    <property type="term" value="F:RNA binding"/>
    <property type="evidence" value="ECO:0007669"/>
    <property type="project" value="UniProtKB-KW"/>
</dbReference>
<feature type="domain" description="RNA-binding S4" evidence="2">
    <location>
        <begin position="161"/>
        <end position="218"/>
    </location>
</feature>
<evidence type="ECO:0000313" key="3">
    <source>
        <dbReference type="EMBL" id="RIP33646.1"/>
    </source>
</evidence>
<dbReference type="AlphaFoldDB" id="A0A3A0VIR4"/>
<dbReference type="InterPro" id="IPR012677">
    <property type="entry name" value="Nucleotide-bd_a/b_plait_sf"/>
</dbReference>
<evidence type="ECO:0000259" key="2">
    <source>
        <dbReference type="SMART" id="SM00363"/>
    </source>
</evidence>
<sequence>MDRCNRANEQYSPVLTNFLDPREQYILNVIVGSFEELTVHYYGGLFSERKRAIIAPNYFEPEESDFEIVLLAVDYPEKFVTLQHQHILGTIMSLGIERDQLGDIVLNGAIQFTLTKQLESYVIHELNRIKGATVKLNSIPLSDMIQSKEDWKSFNTTVSALRLDVVLKEMIRKSRTIAKQLIDKKRVKVNHTIIDATDFQLASGDLLSIQGFGRAKVTEIGGTTKKDKVRISYETLFK</sequence>
<organism evidence="3 4">
    <name type="scientific">Staphylococcus gallinarum</name>
    <dbReference type="NCBI Taxonomy" id="1293"/>
    <lineage>
        <taxon>Bacteria</taxon>
        <taxon>Bacillati</taxon>
        <taxon>Bacillota</taxon>
        <taxon>Bacilli</taxon>
        <taxon>Bacillales</taxon>
        <taxon>Staphylococcaceae</taxon>
        <taxon>Staphylococcus</taxon>
    </lineage>
</organism>
<dbReference type="OrthoDB" id="9812787at2"/>
<gene>
    <name evidence="3" type="ORF">BUZ14_10830</name>
</gene>
<accession>A0A3A0VIR4</accession>
<dbReference type="SMART" id="SM00363">
    <property type="entry name" value="S4"/>
    <property type="match status" value="1"/>
</dbReference>
<proteinExistence type="predicted"/>
<dbReference type="InterPro" id="IPR002942">
    <property type="entry name" value="S4_RNA-bd"/>
</dbReference>
<name>A0A3A0VIR4_STAGA</name>
<keyword evidence="1" id="KW-0694">RNA-binding</keyword>